<feature type="domain" description="UvrD-like helicase ATP-binding" evidence="10">
    <location>
        <begin position="1"/>
        <end position="473"/>
    </location>
</feature>
<keyword evidence="2 9" id="KW-0378">Hydrolase</keyword>
<gene>
    <name evidence="12" type="ORF">SAMN05421813_107164</name>
</gene>
<evidence type="ECO:0000256" key="6">
    <source>
        <dbReference type="ARBA" id="ARBA00034617"/>
    </source>
</evidence>
<dbReference type="InterPro" id="IPR000212">
    <property type="entry name" value="DNA_helicase_UvrD/REP"/>
</dbReference>
<accession>A0A1G9R9X3</accession>
<dbReference type="Pfam" id="PF00580">
    <property type="entry name" value="UvrD-helicase"/>
    <property type="match status" value="1"/>
</dbReference>
<comment type="catalytic activity">
    <reaction evidence="6">
        <text>Couples ATP hydrolysis with the unwinding of duplex DNA by translocating in the 3'-5' direction.</text>
        <dbReference type="EC" id="5.6.2.4"/>
    </reaction>
</comment>
<dbReference type="PROSITE" id="PS51198">
    <property type="entry name" value="UVRD_HELICASE_ATP_BIND"/>
    <property type="match status" value="1"/>
</dbReference>
<comment type="catalytic activity">
    <reaction evidence="8">
        <text>ATP + H2O = ADP + phosphate + H(+)</text>
        <dbReference type="Rhea" id="RHEA:13065"/>
        <dbReference type="ChEBI" id="CHEBI:15377"/>
        <dbReference type="ChEBI" id="CHEBI:15378"/>
        <dbReference type="ChEBI" id="CHEBI:30616"/>
        <dbReference type="ChEBI" id="CHEBI:43474"/>
        <dbReference type="ChEBI" id="CHEBI:456216"/>
        <dbReference type="EC" id="5.6.2.4"/>
    </reaction>
</comment>
<dbReference type="InterPro" id="IPR014016">
    <property type="entry name" value="UvrD-like_ATP-bd"/>
</dbReference>
<dbReference type="OrthoDB" id="9810135at2"/>
<keyword evidence="5" id="KW-0413">Isomerase</keyword>
<evidence type="ECO:0000256" key="5">
    <source>
        <dbReference type="ARBA" id="ARBA00023235"/>
    </source>
</evidence>
<dbReference type="EMBL" id="FNHH01000007">
    <property type="protein sequence ID" value="SDM20043.1"/>
    <property type="molecule type" value="Genomic_DNA"/>
</dbReference>
<feature type="domain" description="UvrD-like helicase C-terminal" evidence="11">
    <location>
        <begin position="509"/>
        <end position="786"/>
    </location>
</feature>
<dbReference type="GO" id="GO:0004527">
    <property type="term" value="F:exonuclease activity"/>
    <property type="evidence" value="ECO:0007669"/>
    <property type="project" value="UniProtKB-KW"/>
</dbReference>
<proteinExistence type="predicted"/>
<keyword evidence="3 9" id="KW-0347">Helicase</keyword>
<dbReference type="PANTHER" id="PTHR11070:SF67">
    <property type="entry name" value="DNA 3'-5' HELICASE"/>
    <property type="match status" value="1"/>
</dbReference>
<keyword evidence="13" id="KW-1185">Reference proteome</keyword>
<evidence type="ECO:0000256" key="7">
    <source>
        <dbReference type="ARBA" id="ARBA00034808"/>
    </source>
</evidence>
<dbReference type="InterPro" id="IPR027417">
    <property type="entry name" value="P-loop_NTPase"/>
</dbReference>
<dbReference type="AlphaFoldDB" id="A0A1G9R9X3"/>
<evidence type="ECO:0000259" key="11">
    <source>
        <dbReference type="PROSITE" id="PS51217"/>
    </source>
</evidence>
<evidence type="ECO:0000256" key="1">
    <source>
        <dbReference type="ARBA" id="ARBA00022741"/>
    </source>
</evidence>
<organism evidence="12 13">
    <name type="scientific">Daejeonella rubra</name>
    <dbReference type="NCBI Taxonomy" id="990371"/>
    <lineage>
        <taxon>Bacteria</taxon>
        <taxon>Pseudomonadati</taxon>
        <taxon>Bacteroidota</taxon>
        <taxon>Sphingobacteriia</taxon>
        <taxon>Sphingobacteriales</taxon>
        <taxon>Sphingobacteriaceae</taxon>
        <taxon>Daejeonella</taxon>
    </lineage>
</organism>
<keyword evidence="12" id="KW-0540">Nuclease</keyword>
<dbReference type="Gene3D" id="3.40.50.300">
    <property type="entry name" value="P-loop containing nucleotide triphosphate hydrolases"/>
    <property type="match status" value="2"/>
</dbReference>
<dbReference type="GO" id="GO:0000725">
    <property type="term" value="P:recombinational repair"/>
    <property type="evidence" value="ECO:0007669"/>
    <property type="project" value="TreeGrafter"/>
</dbReference>
<evidence type="ECO:0000256" key="4">
    <source>
        <dbReference type="ARBA" id="ARBA00022840"/>
    </source>
</evidence>
<dbReference type="GO" id="GO:0005524">
    <property type="term" value="F:ATP binding"/>
    <property type="evidence" value="ECO:0007669"/>
    <property type="project" value="UniProtKB-UniRule"/>
</dbReference>
<dbReference type="PROSITE" id="PS51217">
    <property type="entry name" value="UVRD_HELICASE_CTER"/>
    <property type="match status" value="1"/>
</dbReference>
<dbReference type="SUPFAM" id="SSF52540">
    <property type="entry name" value="P-loop containing nucleoside triphosphate hydrolases"/>
    <property type="match status" value="1"/>
</dbReference>
<dbReference type="RefSeq" id="WP_090702859.1">
    <property type="nucleotide sequence ID" value="NZ_FNHH01000007.1"/>
</dbReference>
<evidence type="ECO:0000256" key="8">
    <source>
        <dbReference type="ARBA" id="ARBA00048988"/>
    </source>
</evidence>
<dbReference type="STRING" id="990371.SAMN05421813_107164"/>
<sequence length="1106" mass="126020">MPQQKALKLVRASAGSGKTFALTAHYLTLLFSGKGKYREILAVTFTNKATAEMKERILGALEELALSGFEKSKFSSILQDNFPGISDLEMRAKASEIYSSILHDYSRFSVSTIDGFVQQLIRSFAFELNLDSGYKLEMNQDKVKEELVAALNLRLEKDPDLLEWVTSLAIERISDGKDWDYQKSLKDLANEIFKERYYPFQEAMLAMGDDQGKEFNALRAEVNKGITSFKKDIIEKAAIIKELFDASGVEKGMLDQQSRNPLFKLDKIVAEDFAQINSFEKYLDNFDQWPHKSLKDASAVMHLFIAINPLLKTLFDAYNNGAAMFETYRAIAKNSAYLRLMQGMADLLKNYRSENKTLLISDAQQLLRGITGSDVDNPSFIWEKTGNKFKHFLFDEFQDTSSFQWMNFLPLVKNAIAEGSPGVQASHLVVGDVKQSIYRWRNGDWRILHSNLKHDLLTDNVKEEELSFNRRSSENVIRFNNFLYQKLPSILQNQLNGIFADSGLSYLQEFWDKRNSDLIVKAYEGSSQKITESTLPGGKIEIKFFYKGEEPEEDDVNPLAATYAIERIIELLNQGFFMKDIGILVRKNSEAVQILDCIFQKSNYDKLTAAAGKTFQVISGEALKIMNNPAVQLLLSTFRLLSVHEPESGIYKAECARLWYQVRNPGQEQVRINSEDWIGFSFKPVSALTDVLPAEFCAGFNSYRQLPVNELAEKLIRIYQLGTVQSENHIPFLLAFRDQLAVFSSAGDQGIAAFIDWWDNEGSAKALPSSENQDAVQVMTVHKSKGLEFRAVIVPFMDWKLNQSSTGAIKKLLWVNAEAAGFGNFKSFPVDYSKNLASTVFAGDYFEEMLLNYMDELNALYVASTRAKDYLCIICPKTPVRKTDSKGPPNEIQVILSELFQSHETADPELVFEDNQYSFGEIPVHAVEKDPLADHGQLIIHDYHVNEQLTERFKRNSMNEDTWFNAKQRKGIVLHKVLETLTGTGDLDKLIAEKVQDGLIREAEKEEIRQAVSDVLMQDEIKEWFDKAKSIISEKDMIIDSGVVKRPDKLFILDDRAILLDFKFGEQNNKYIADISLYRDNLIKMGEFEQVDAYLWYAQDRKLQKV</sequence>
<keyword evidence="1 9" id="KW-0547">Nucleotide-binding</keyword>
<evidence type="ECO:0000313" key="13">
    <source>
        <dbReference type="Proteomes" id="UP000199226"/>
    </source>
</evidence>
<evidence type="ECO:0000259" key="10">
    <source>
        <dbReference type="PROSITE" id="PS51198"/>
    </source>
</evidence>
<evidence type="ECO:0000313" key="12">
    <source>
        <dbReference type="EMBL" id="SDM20043.1"/>
    </source>
</evidence>
<dbReference type="GO" id="GO:0016887">
    <property type="term" value="F:ATP hydrolysis activity"/>
    <property type="evidence" value="ECO:0007669"/>
    <property type="project" value="RHEA"/>
</dbReference>
<reference evidence="13" key="1">
    <citation type="submission" date="2016-10" db="EMBL/GenBank/DDBJ databases">
        <authorList>
            <person name="Varghese N."/>
            <person name="Submissions S."/>
        </authorList>
    </citation>
    <scope>NUCLEOTIDE SEQUENCE [LARGE SCALE GENOMIC DNA]</scope>
    <source>
        <strain evidence="13">DSM 24536</strain>
    </source>
</reference>
<name>A0A1G9R9X3_9SPHI</name>
<keyword evidence="12" id="KW-0269">Exonuclease</keyword>
<dbReference type="Proteomes" id="UP000199226">
    <property type="component" value="Unassembled WGS sequence"/>
</dbReference>
<evidence type="ECO:0000256" key="3">
    <source>
        <dbReference type="ARBA" id="ARBA00022806"/>
    </source>
</evidence>
<dbReference type="GO" id="GO:0043138">
    <property type="term" value="F:3'-5' DNA helicase activity"/>
    <property type="evidence" value="ECO:0007669"/>
    <property type="project" value="UniProtKB-EC"/>
</dbReference>
<dbReference type="GO" id="GO:0005829">
    <property type="term" value="C:cytosol"/>
    <property type="evidence" value="ECO:0007669"/>
    <property type="project" value="TreeGrafter"/>
</dbReference>
<dbReference type="GO" id="GO:0003677">
    <property type="term" value="F:DNA binding"/>
    <property type="evidence" value="ECO:0007669"/>
    <property type="project" value="InterPro"/>
</dbReference>
<dbReference type="Pfam" id="PF13361">
    <property type="entry name" value="UvrD_C"/>
    <property type="match status" value="1"/>
</dbReference>
<dbReference type="PANTHER" id="PTHR11070">
    <property type="entry name" value="UVRD / RECB / PCRA DNA HELICASE FAMILY MEMBER"/>
    <property type="match status" value="1"/>
</dbReference>
<dbReference type="InterPro" id="IPR014017">
    <property type="entry name" value="DNA_helicase_UvrD-like_C"/>
</dbReference>
<feature type="binding site" evidence="9">
    <location>
        <begin position="12"/>
        <end position="19"/>
    </location>
    <ligand>
        <name>ATP</name>
        <dbReference type="ChEBI" id="CHEBI:30616"/>
    </ligand>
</feature>
<dbReference type="EC" id="5.6.2.4" evidence="7"/>
<evidence type="ECO:0000256" key="2">
    <source>
        <dbReference type="ARBA" id="ARBA00022801"/>
    </source>
</evidence>
<protein>
    <recommendedName>
        <fullName evidence="7">DNA 3'-5' helicase</fullName>
        <ecNumber evidence="7">5.6.2.4</ecNumber>
    </recommendedName>
</protein>
<dbReference type="Gene3D" id="1.10.3170.10">
    <property type="entry name" value="Recbcd, chain B, domain 2"/>
    <property type="match status" value="1"/>
</dbReference>
<keyword evidence="4 9" id="KW-0067">ATP-binding</keyword>
<evidence type="ECO:0000256" key="9">
    <source>
        <dbReference type="PROSITE-ProRule" id="PRU00560"/>
    </source>
</evidence>